<evidence type="ECO:0000313" key="7">
    <source>
        <dbReference type="Proteomes" id="UP000197156"/>
    </source>
</evidence>
<dbReference type="InterPro" id="IPR051782">
    <property type="entry name" value="ABC_Transporter_VariousFunc"/>
</dbReference>
<sequence length="262" mass="28761">MEVGQVIIEAKNLKKTFGNIHALDGVSVEIPEGITLVLGPNGGGKSTFLKLATGVYRPSAGEIRVFGENPWNNWRVKKRFGVAYDPPAFPQFTTGREWLTLFAESKGFGGEEVERVAELFDVRSFLDERITGYSSGMLKRLSLTQAFIGKPELIFLDEPLANIDFESMGRVIEVIDGMGKTNFVIISHIWEPLMPIVDWVVVIGNGKVVLSGKAEEVQEDVEKLFKPRVRRGGRKAPSSPGQEGWQTPGGDKPPEAGTSATE</sequence>
<keyword evidence="3" id="KW-0067">ATP-binding</keyword>
<dbReference type="PANTHER" id="PTHR42939:SF1">
    <property type="entry name" value="ABC TRANSPORTER ATP-BINDING PROTEIN ALBC-RELATED"/>
    <property type="match status" value="1"/>
</dbReference>
<dbReference type="PROSITE" id="PS50893">
    <property type="entry name" value="ABC_TRANSPORTER_2"/>
    <property type="match status" value="1"/>
</dbReference>
<dbReference type="OrthoDB" id="44250at2157"/>
<keyword evidence="7" id="KW-1185">Reference proteome</keyword>
<dbReference type="InterPro" id="IPR003439">
    <property type="entry name" value="ABC_transporter-like_ATP-bd"/>
</dbReference>
<dbReference type="Proteomes" id="UP000197156">
    <property type="component" value="Chromosome"/>
</dbReference>
<keyword evidence="2" id="KW-0547">Nucleotide-binding</keyword>
<feature type="region of interest" description="Disordered" evidence="4">
    <location>
        <begin position="226"/>
        <end position="262"/>
    </location>
</feature>
<dbReference type="GO" id="GO:0016887">
    <property type="term" value="F:ATP hydrolysis activity"/>
    <property type="evidence" value="ECO:0007669"/>
    <property type="project" value="InterPro"/>
</dbReference>
<dbReference type="KEGG" id="tce:A3L02_08340"/>
<dbReference type="InterPro" id="IPR027417">
    <property type="entry name" value="P-loop_NTPase"/>
</dbReference>
<proteinExistence type="predicted"/>
<dbReference type="EMBL" id="CP014854">
    <property type="protein sequence ID" value="ASI99564.1"/>
    <property type="molecule type" value="Genomic_DNA"/>
</dbReference>
<dbReference type="Gene3D" id="3.40.50.300">
    <property type="entry name" value="P-loop containing nucleotide triphosphate hydrolases"/>
    <property type="match status" value="1"/>
</dbReference>
<dbReference type="PANTHER" id="PTHR42939">
    <property type="entry name" value="ABC TRANSPORTER ATP-BINDING PROTEIN ALBC-RELATED"/>
    <property type="match status" value="1"/>
</dbReference>
<organism evidence="6 7">
    <name type="scientific">Thermococcus celer Vu 13 = JCM 8558</name>
    <dbReference type="NCBI Taxonomy" id="1293037"/>
    <lineage>
        <taxon>Archaea</taxon>
        <taxon>Methanobacteriati</taxon>
        <taxon>Methanobacteriota</taxon>
        <taxon>Thermococci</taxon>
        <taxon>Thermococcales</taxon>
        <taxon>Thermococcaceae</taxon>
        <taxon>Thermococcus</taxon>
    </lineage>
</organism>
<dbReference type="AlphaFoldDB" id="A0A218P3R0"/>
<gene>
    <name evidence="6" type="ORF">A3L02_08340</name>
</gene>
<evidence type="ECO:0000256" key="1">
    <source>
        <dbReference type="ARBA" id="ARBA00022448"/>
    </source>
</evidence>
<protein>
    <submittedName>
        <fullName evidence="6">ABC transporter</fullName>
    </submittedName>
</protein>
<evidence type="ECO:0000256" key="4">
    <source>
        <dbReference type="SAM" id="MobiDB-lite"/>
    </source>
</evidence>
<name>A0A218P3R0_THECE</name>
<dbReference type="SUPFAM" id="SSF52540">
    <property type="entry name" value="P-loop containing nucleoside triphosphate hydrolases"/>
    <property type="match status" value="1"/>
</dbReference>
<dbReference type="InterPro" id="IPR003593">
    <property type="entry name" value="AAA+_ATPase"/>
</dbReference>
<feature type="domain" description="ABC transporter" evidence="5">
    <location>
        <begin position="8"/>
        <end position="230"/>
    </location>
</feature>
<reference evidence="6 7" key="1">
    <citation type="submission" date="2016-03" db="EMBL/GenBank/DDBJ databases">
        <title>Complete genome sequence of Thermococcus celer.</title>
        <authorList>
            <person name="Oger P.M."/>
        </authorList>
    </citation>
    <scope>NUCLEOTIDE SEQUENCE [LARGE SCALE GENOMIC DNA]</scope>
    <source>
        <strain evidence="6 7">Vu 13</strain>
    </source>
</reference>
<dbReference type="SMART" id="SM00382">
    <property type="entry name" value="AAA"/>
    <property type="match status" value="1"/>
</dbReference>
<keyword evidence="1" id="KW-0813">Transport</keyword>
<evidence type="ECO:0000259" key="5">
    <source>
        <dbReference type="PROSITE" id="PS50893"/>
    </source>
</evidence>
<evidence type="ECO:0000256" key="3">
    <source>
        <dbReference type="ARBA" id="ARBA00022840"/>
    </source>
</evidence>
<evidence type="ECO:0000313" key="6">
    <source>
        <dbReference type="EMBL" id="ASI99564.1"/>
    </source>
</evidence>
<dbReference type="GO" id="GO:0005524">
    <property type="term" value="F:ATP binding"/>
    <property type="evidence" value="ECO:0007669"/>
    <property type="project" value="UniProtKB-KW"/>
</dbReference>
<accession>A0A218P3R0</accession>
<dbReference type="CDD" id="cd03230">
    <property type="entry name" value="ABC_DR_subfamily_A"/>
    <property type="match status" value="1"/>
</dbReference>
<dbReference type="Pfam" id="PF00005">
    <property type="entry name" value="ABC_tran"/>
    <property type="match status" value="1"/>
</dbReference>
<evidence type="ECO:0000256" key="2">
    <source>
        <dbReference type="ARBA" id="ARBA00022741"/>
    </source>
</evidence>